<comment type="caution">
    <text evidence="2">The sequence shown here is derived from an EMBL/GenBank/DDBJ whole genome shotgun (WGS) entry which is preliminary data.</text>
</comment>
<protein>
    <submittedName>
        <fullName evidence="2">Uncharacterized protein</fullName>
    </submittedName>
</protein>
<feature type="compositionally biased region" description="Basic and acidic residues" evidence="1">
    <location>
        <begin position="36"/>
        <end position="64"/>
    </location>
</feature>
<reference evidence="2 3" key="1">
    <citation type="journal article" date="2016" name="Arch. Microbiol.">
        <title>Streptomyces zhihengii sp. nov., isolated from rhizospheric soil of Psammosilene tunicoides.</title>
        <authorList>
            <person name="Huang M.J."/>
            <person name="Fei J.J."/>
            <person name="Salam N."/>
            <person name="Kim C.J."/>
            <person name="Hozzein W.N."/>
            <person name="Xiao M."/>
            <person name="Huang H.Q."/>
            <person name="Li W.J."/>
        </authorList>
    </citation>
    <scope>NUCLEOTIDE SEQUENCE [LARGE SCALE GENOMIC DNA]</scope>
    <source>
        <strain evidence="2 3">YIM T102</strain>
    </source>
</reference>
<feature type="region of interest" description="Disordered" evidence="1">
    <location>
        <begin position="1"/>
        <end position="64"/>
    </location>
</feature>
<evidence type="ECO:0000313" key="3">
    <source>
        <dbReference type="Proteomes" id="UP000664109"/>
    </source>
</evidence>
<evidence type="ECO:0000313" key="2">
    <source>
        <dbReference type="EMBL" id="MBM9623990.1"/>
    </source>
</evidence>
<accession>A0ABS2V2C9</accession>
<feature type="compositionally biased region" description="Low complexity" evidence="1">
    <location>
        <begin position="1"/>
        <end position="12"/>
    </location>
</feature>
<gene>
    <name evidence="2" type="ORF">JE024_36005</name>
</gene>
<name>A0ABS2V2C9_9ACTN</name>
<organism evidence="2 3">
    <name type="scientific">Streptomyces zhihengii</name>
    <dbReference type="NCBI Taxonomy" id="1818004"/>
    <lineage>
        <taxon>Bacteria</taxon>
        <taxon>Bacillati</taxon>
        <taxon>Actinomycetota</taxon>
        <taxon>Actinomycetes</taxon>
        <taxon>Kitasatosporales</taxon>
        <taxon>Streptomycetaceae</taxon>
        <taxon>Streptomyces</taxon>
    </lineage>
</organism>
<proteinExistence type="predicted"/>
<sequence>MLEAGAGVAGAVLDDDGEQLDGVGERHGLQGLGRRGSGERGKSEGERGEPAQEGLDHEDVDTGRAVREANYLRESHSGR</sequence>
<dbReference type="EMBL" id="JAFEJA010000002">
    <property type="protein sequence ID" value="MBM9623990.1"/>
    <property type="molecule type" value="Genomic_DNA"/>
</dbReference>
<keyword evidence="3" id="KW-1185">Reference proteome</keyword>
<evidence type="ECO:0000256" key="1">
    <source>
        <dbReference type="SAM" id="MobiDB-lite"/>
    </source>
</evidence>
<dbReference type="Proteomes" id="UP000664109">
    <property type="component" value="Unassembled WGS sequence"/>
</dbReference>